<evidence type="ECO:0000313" key="3">
    <source>
        <dbReference type="Proteomes" id="UP000431922"/>
    </source>
</evidence>
<feature type="transmembrane region" description="Helical" evidence="1">
    <location>
        <begin position="14"/>
        <end position="32"/>
    </location>
</feature>
<keyword evidence="1" id="KW-0472">Membrane</keyword>
<comment type="caution">
    <text evidence="2">The sequence shown here is derived from an EMBL/GenBank/DDBJ whole genome shotgun (WGS) entry which is preliminary data.</text>
</comment>
<name>A0A845AYL9_9SPHN</name>
<evidence type="ECO:0000256" key="1">
    <source>
        <dbReference type="SAM" id="Phobius"/>
    </source>
</evidence>
<dbReference type="AlphaFoldDB" id="A0A845AYL9"/>
<keyword evidence="1" id="KW-0812">Transmembrane</keyword>
<keyword evidence="3" id="KW-1185">Reference proteome</keyword>
<dbReference type="Proteomes" id="UP000431922">
    <property type="component" value="Unassembled WGS sequence"/>
</dbReference>
<sequence>MPEPKTTPMSGEDILGLILLAAFAIGLVLMLVDCSTTTPEEQAEALLDEQQSAQFMAESRAQEQLEFENARIGCEAGVLEACRQYRELID</sequence>
<keyword evidence="1" id="KW-1133">Transmembrane helix</keyword>
<accession>A0A845AYL9</accession>
<organism evidence="2 3">
    <name type="scientific">Allopontixanthobacter sediminis</name>
    <dbReference type="NCBI Taxonomy" id="1689985"/>
    <lineage>
        <taxon>Bacteria</taxon>
        <taxon>Pseudomonadati</taxon>
        <taxon>Pseudomonadota</taxon>
        <taxon>Alphaproteobacteria</taxon>
        <taxon>Sphingomonadales</taxon>
        <taxon>Erythrobacteraceae</taxon>
        <taxon>Allopontixanthobacter</taxon>
    </lineage>
</organism>
<gene>
    <name evidence="2" type="ORF">GRI65_00725</name>
</gene>
<evidence type="ECO:0000313" key="2">
    <source>
        <dbReference type="EMBL" id="MXP42974.1"/>
    </source>
</evidence>
<proteinExistence type="predicted"/>
<dbReference type="EMBL" id="WTYL01000001">
    <property type="protein sequence ID" value="MXP42974.1"/>
    <property type="molecule type" value="Genomic_DNA"/>
</dbReference>
<reference evidence="2 3" key="1">
    <citation type="submission" date="2019-12" db="EMBL/GenBank/DDBJ databases">
        <title>Genomic-based taxomic classification of the family Erythrobacteraceae.</title>
        <authorList>
            <person name="Xu L."/>
        </authorList>
    </citation>
    <scope>NUCLEOTIDE SEQUENCE [LARGE SCALE GENOMIC DNA]</scope>
    <source>
        <strain evidence="2 3">KCTC 42453</strain>
    </source>
</reference>
<dbReference type="RefSeq" id="WP_160754628.1">
    <property type="nucleotide sequence ID" value="NZ_WTYL01000001.1"/>
</dbReference>
<protein>
    <submittedName>
        <fullName evidence="2">Uncharacterized protein</fullName>
    </submittedName>
</protein>